<evidence type="ECO:0000313" key="1">
    <source>
        <dbReference type="EMBL" id="EGO57189.1"/>
    </source>
</evidence>
<name>F8MPT4_NEUT8</name>
<dbReference type="KEGG" id="nte:NEUTE1DRAFT123512"/>
<sequence length="154" mass="16573">MVVWAVTGRRCCVDGIHRAVMTERDGPATGRTCHAILSSLLPGMVRLGSTVLGLGTAVTSCDAPVRPIVGVLSPTASCAVHSMRDQNRGYSELSREFLDKGTVVREMTGENWVSTRSVAHSLHVGSTVKGGSEQEAVHCHNRARGTTYRDREKV</sequence>
<accession>F8MPT4</accession>
<dbReference type="Proteomes" id="UP000008065">
    <property type="component" value="Unassembled WGS sequence"/>
</dbReference>
<keyword evidence="2" id="KW-1185">Reference proteome</keyword>
<dbReference type="EMBL" id="GL891305">
    <property type="protein sequence ID" value="EGO57189.1"/>
    <property type="molecule type" value="Genomic_DNA"/>
</dbReference>
<proteinExistence type="predicted"/>
<dbReference type="VEuPathDB" id="FungiDB:NEUTE1DRAFT_123512"/>
<organism evidence="1 2">
    <name type="scientific">Neurospora tetrasperma (strain FGSC 2508 / ATCC MYA-4615 / P0657)</name>
    <dbReference type="NCBI Taxonomy" id="510951"/>
    <lineage>
        <taxon>Eukaryota</taxon>
        <taxon>Fungi</taxon>
        <taxon>Dikarya</taxon>
        <taxon>Ascomycota</taxon>
        <taxon>Pezizomycotina</taxon>
        <taxon>Sordariomycetes</taxon>
        <taxon>Sordariomycetidae</taxon>
        <taxon>Sordariales</taxon>
        <taxon>Sordariaceae</taxon>
        <taxon>Neurospora</taxon>
    </lineage>
</organism>
<dbReference type="AlphaFoldDB" id="F8MPT4"/>
<dbReference type="RefSeq" id="XP_009852696.1">
    <property type="nucleotide sequence ID" value="XM_009854394.1"/>
</dbReference>
<gene>
    <name evidence="1" type="ORF">NEUTE1DRAFT_123512</name>
</gene>
<protein>
    <submittedName>
        <fullName evidence="1">Uncharacterized protein</fullName>
    </submittedName>
</protein>
<evidence type="ECO:0000313" key="2">
    <source>
        <dbReference type="Proteomes" id="UP000008065"/>
    </source>
</evidence>
<dbReference type="GeneID" id="20824487"/>
<reference evidence="2" key="1">
    <citation type="journal article" date="2011" name="Genetics">
        <title>Massive changes in genome architecture accompany the transition to self-fertility in the filamentous fungus Neurospora tetrasperma.</title>
        <authorList>
            <person name="Ellison C.E."/>
            <person name="Stajich J.E."/>
            <person name="Jacobson D.J."/>
            <person name="Natvig D.O."/>
            <person name="Lapidus A."/>
            <person name="Foster B."/>
            <person name="Aerts A."/>
            <person name="Riley R."/>
            <person name="Lindquist E.A."/>
            <person name="Grigoriev I.V."/>
            <person name="Taylor J.W."/>
        </authorList>
    </citation>
    <scope>NUCLEOTIDE SEQUENCE [LARGE SCALE GENOMIC DNA]</scope>
    <source>
        <strain evidence="2">FGSC 2508 / P0657</strain>
    </source>
</reference>
<dbReference type="HOGENOM" id="CLU_1896800_0_0_1"/>